<dbReference type="RefSeq" id="WP_252850507.1">
    <property type="nucleotide sequence ID" value="NZ_JAMXLR010000003.1"/>
</dbReference>
<organism evidence="2 3">
    <name type="scientific">Aeoliella straminimaris</name>
    <dbReference type="NCBI Taxonomy" id="2954799"/>
    <lineage>
        <taxon>Bacteria</taxon>
        <taxon>Pseudomonadati</taxon>
        <taxon>Planctomycetota</taxon>
        <taxon>Planctomycetia</taxon>
        <taxon>Pirellulales</taxon>
        <taxon>Lacipirellulaceae</taxon>
        <taxon>Aeoliella</taxon>
    </lineage>
</organism>
<keyword evidence="1" id="KW-0732">Signal</keyword>
<sequence length="164" mass="17518">MKTSLKLATLMFVVALAASWNGHAIAQEPTPATEESLVAPPAPPSEATIMEQAPTIIQSQPMPASPTCCPIEVVRDHTKLSARRMYRCYGPGVPQTLCVDNPADCTNCLYAVDVCVPACCTGAPVCCGTDVGLLGRGYVTYQWPCGFEVKIAFRVHGGVILTYR</sequence>
<dbReference type="EMBL" id="JAMXLR010000003">
    <property type="protein sequence ID" value="MCO6042407.1"/>
    <property type="molecule type" value="Genomic_DNA"/>
</dbReference>
<evidence type="ECO:0000256" key="1">
    <source>
        <dbReference type="SAM" id="SignalP"/>
    </source>
</evidence>
<name>A0A9X2F531_9BACT</name>
<feature type="chain" id="PRO_5040819894" evidence="1">
    <location>
        <begin position="27"/>
        <end position="164"/>
    </location>
</feature>
<evidence type="ECO:0000313" key="3">
    <source>
        <dbReference type="Proteomes" id="UP001155241"/>
    </source>
</evidence>
<gene>
    <name evidence="2" type="ORF">NG895_00665</name>
</gene>
<protein>
    <submittedName>
        <fullName evidence="2">Uncharacterized protein</fullName>
    </submittedName>
</protein>
<dbReference type="AlphaFoldDB" id="A0A9X2F531"/>
<evidence type="ECO:0000313" key="2">
    <source>
        <dbReference type="EMBL" id="MCO6042407.1"/>
    </source>
</evidence>
<reference evidence="2" key="1">
    <citation type="submission" date="2022-06" db="EMBL/GenBank/DDBJ databases">
        <title>Aeoliella straminimaris, a novel planctomycete from sediments.</title>
        <authorList>
            <person name="Vitorino I.R."/>
            <person name="Lage O.M."/>
        </authorList>
    </citation>
    <scope>NUCLEOTIDE SEQUENCE</scope>
    <source>
        <strain evidence="2">ICT_H6.2</strain>
    </source>
</reference>
<feature type="signal peptide" evidence="1">
    <location>
        <begin position="1"/>
        <end position="26"/>
    </location>
</feature>
<dbReference type="Proteomes" id="UP001155241">
    <property type="component" value="Unassembled WGS sequence"/>
</dbReference>
<accession>A0A9X2F531</accession>
<keyword evidence="3" id="KW-1185">Reference proteome</keyword>
<comment type="caution">
    <text evidence="2">The sequence shown here is derived from an EMBL/GenBank/DDBJ whole genome shotgun (WGS) entry which is preliminary data.</text>
</comment>
<proteinExistence type="predicted"/>